<feature type="domain" description="Peripheral subunit-binding (PSBD)" evidence="3">
    <location>
        <begin position="37"/>
        <end position="75"/>
    </location>
</feature>
<dbReference type="InterPro" id="IPR004167">
    <property type="entry name" value="PSBD"/>
</dbReference>
<dbReference type="Pfam" id="PF02817">
    <property type="entry name" value="E3_binding"/>
    <property type="match status" value="1"/>
</dbReference>
<reference evidence="4" key="1">
    <citation type="journal article" date="2023" name="PhytoFront">
        <title>Draft Genome Resources of Seven Strains of Tilletia horrida, Causal Agent of Kernel Smut of Rice.</title>
        <authorList>
            <person name="Khanal S."/>
            <person name="Antony Babu S."/>
            <person name="Zhou X.G."/>
        </authorList>
    </citation>
    <scope>NUCLEOTIDE SEQUENCE</scope>
    <source>
        <strain evidence="4">TX6</strain>
    </source>
</reference>
<evidence type="ECO:0000313" key="5">
    <source>
        <dbReference type="Proteomes" id="UP001176517"/>
    </source>
</evidence>
<protein>
    <submittedName>
        <fullName evidence="4">Pyridoxine biosynthesis protein</fullName>
        <ecNumber evidence="4">2.3.1.12</ecNumber>
    </submittedName>
</protein>
<dbReference type="Gene3D" id="4.10.320.10">
    <property type="entry name" value="E3-binding domain"/>
    <property type="match status" value="1"/>
</dbReference>
<keyword evidence="5" id="KW-1185">Reference proteome</keyword>
<name>A0AAN6GP86_9BASI</name>
<gene>
    <name evidence="4" type="primary">PDX1</name>
    <name evidence="4" type="ORF">OC846_003901</name>
</gene>
<dbReference type="PROSITE" id="PS51826">
    <property type="entry name" value="PSBD"/>
    <property type="match status" value="1"/>
</dbReference>
<organism evidence="4 5">
    <name type="scientific">Tilletia horrida</name>
    <dbReference type="NCBI Taxonomy" id="155126"/>
    <lineage>
        <taxon>Eukaryota</taxon>
        <taxon>Fungi</taxon>
        <taxon>Dikarya</taxon>
        <taxon>Basidiomycota</taxon>
        <taxon>Ustilaginomycotina</taxon>
        <taxon>Exobasidiomycetes</taxon>
        <taxon>Tilletiales</taxon>
        <taxon>Tilletiaceae</taxon>
        <taxon>Tilletia</taxon>
    </lineage>
</organism>
<dbReference type="EC" id="2.3.1.12" evidence="4"/>
<keyword evidence="4" id="KW-0808">Transferase</keyword>
<dbReference type="AlphaFoldDB" id="A0AAN6GP86"/>
<comment type="caution">
    <text evidence="4">The sequence shown here is derived from an EMBL/GenBank/DDBJ whole genome shotgun (WGS) entry which is preliminary data.</text>
</comment>
<comment type="similarity">
    <text evidence="1">Belongs to the 2-oxoacid dehydrogenase family.</text>
</comment>
<evidence type="ECO:0000256" key="2">
    <source>
        <dbReference type="SAM" id="MobiDB-lite"/>
    </source>
</evidence>
<sequence length="206" mass="20937">MASLRRLASALSITQCSRSSLHRTFHSAAKASAHEATLFPSVARILAEHSDVDVSKIKGTGIRGMITKGDVLAFLGEVKDRLGSAEGKDRFLAGGGGISSFSDGSRMKANTMGGSKAAAGSAPEKAQPLSASALRSLIISGLASGHESASLRSKPAKASGPSFDSIISGYPFSHQAPRSITHSSASHPAAKTAGSSSAASYLNGLI</sequence>
<dbReference type="InterPro" id="IPR036625">
    <property type="entry name" value="E3-bd_dom_sf"/>
</dbReference>
<dbReference type="EMBL" id="JAPDMZ010000104">
    <property type="protein sequence ID" value="KAK0549830.1"/>
    <property type="molecule type" value="Genomic_DNA"/>
</dbReference>
<accession>A0AAN6GP86</accession>
<proteinExistence type="inferred from homology"/>
<evidence type="ECO:0000313" key="4">
    <source>
        <dbReference type="EMBL" id="KAK0549830.1"/>
    </source>
</evidence>
<dbReference type="GO" id="GO:0004742">
    <property type="term" value="F:dihydrolipoyllysine-residue acetyltransferase activity"/>
    <property type="evidence" value="ECO:0007669"/>
    <property type="project" value="UniProtKB-EC"/>
</dbReference>
<dbReference type="Proteomes" id="UP001176517">
    <property type="component" value="Unassembled WGS sequence"/>
</dbReference>
<keyword evidence="4" id="KW-0012">Acyltransferase</keyword>
<evidence type="ECO:0000256" key="1">
    <source>
        <dbReference type="ARBA" id="ARBA00007317"/>
    </source>
</evidence>
<dbReference type="SUPFAM" id="SSF47005">
    <property type="entry name" value="Peripheral subunit-binding domain of 2-oxo acid dehydrogenase complex"/>
    <property type="match status" value="1"/>
</dbReference>
<feature type="region of interest" description="Disordered" evidence="2">
    <location>
        <begin position="103"/>
        <end position="123"/>
    </location>
</feature>
<evidence type="ECO:0000259" key="3">
    <source>
        <dbReference type="PROSITE" id="PS51826"/>
    </source>
</evidence>